<evidence type="ECO:0000259" key="3">
    <source>
        <dbReference type="Pfam" id="PF25904"/>
    </source>
</evidence>
<feature type="domain" description="tRNA (guanine(10)-N(2))-methyltransferase TRMT11 N-terminal" evidence="3">
    <location>
        <begin position="14"/>
        <end position="106"/>
    </location>
</feature>
<evidence type="ECO:0000256" key="2">
    <source>
        <dbReference type="ARBA" id="ARBA00022679"/>
    </source>
</evidence>
<evidence type="ECO:0000256" key="1">
    <source>
        <dbReference type="ARBA" id="ARBA00022603"/>
    </source>
</evidence>
<keyword evidence="1" id="KW-0489">Methyltransferase</keyword>
<reference evidence="4 5" key="1">
    <citation type="submission" date="2022-09" db="EMBL/GenBank/DDBJ databases">
        <authorList>
            <person name="Palmer J.M."/>
        </authorList>
    </citation>
    <scope>NUCLEOTIDE SEQUENCE [LARGE SCALE GENOMIC DNA]</scope>
    <source>
        <strain evidence="4 5">DSM 7382</strain>
    </source>
</reference>
<dbReference type="InterPro" id="IPR059073">
    <property type="entry name" value="TRMT11_N"/>
</dbReference>
<protein>
    <recommendedName>
        <fullName evidence="3">tRNA (guanine(10)-N(2))-methyltransferase TRMT11 N-terminal domain-containing protein</fullName>
    </recommendedName>
</protein>
<dbReference type="Pfam" id="PF25904">
    <property type="entry name" value="Tmrp11_N"/>
    <property type="match status" value="1"/>
</dbReference>
<evidence type="ECO:0000313" key="4">
    <source>
        <dbReference type="EMBL" id="KAK7676870.1"/>
    </source>
</evidence>
<dbReference type="PANTHER" id="PTHR13370">
    <property type="entry name" value="RNA METHYLASE-RELATED"/>
    <property type="match status" value="1"/>
</dbReference>
<organism evidence="4 5">
    <name type="scientific">Cerrena zonata</name>
    <dbReference type="NCBI Taxonomy" id="2478898"/>
    <lineage>
        <taxon>Eukaryota</taxon>
        <taxon>Fungi</taxon>
        <taxon>Dikarya</taxon>
        <taxon>Basidiomycota</taxon>
        <taxon>Agaricomycotina</taxon>
        <taxon>Agaricomycetes</taxon>
        <taxon>Polyporales</taxon>
        <taxon>Cerrenaceae</taxon>
        <taxon>Cerrena</taxon>
    </lineage>
</organism>
<dbReference type="GO" id="GO:0032259">
    <property type="term" value="P:methylation"/>
    <property type="evidence" value="ECO:0007669"/>
    <property type="project" value="UniProtKB-KW"/>
</dbReference>
<dbReference type="EMBL" id="JASBNA010000102">
    <property type="protein sequence ID" value="KAK7676870.1"/>
    <property type="molecule type" value="Genomic_DNA"/>
</dbReference>
<gene>
    <name evidence="4" type="ORF">QCA50_020206</name>
</gene>
<comment type="caution">
    <text evidence="4">The sequence shown here is derived from an EMBL/GenBank/DDBJ whole genome shotgun (WGS) entry which is preliminary data.</text>
</comment>
<sequence>MLKVEHTKKFTNKREPISHKYSQYIENTSFKFIVTAYNHSVPQSRQRQVVESFSYMALLGKIDMKTPDVTFMCFEEYIDKHGRTREKLEGDGEFRQVFFGRLIAEGTARPLVNKFDVKKRSYFGNTSMDAEVSLLMANQTLVSYFAQNRYHLLIPFSGIPW</sequence>
<evidence type="ECO:0000313" key="5">
    <source>
        <dbReference type="Proteomes" id="UP001385951"/>
    </source>
</evidence>
<dbReference type="PANTHER" id="PTHR13370:SF3">
    <property type="entry name" value="TRNA (GUANINE(10)-N2)-METHYLTRANSFERASE HOMOLOG"/>
    <property type="match status" value="1"/>
</dbReference>
<dbReference type="Proteomes" id="UP001385951">
    <property type="component" value="Unassembled WGS sequence"/>
</dbReference>
<dbReference type="AlphaFoldDB" id="A0AAW0FJP3"/>
<dbReference type="GO" id="GO:0008168">
    <property type="term" value="F:methyltransferase activity"/>
    <property type="evidence" value="ECO:0007669"/>
    <property type="project" value="UniProtKB-KW"/>
</dbReference>
<proteinExistence type="predicted"/>
<keyword evidence="2" id="KW-0808">Transferase</keyword>
<dbReference type="GO" id="GO:0005737">
    <property type="term" value="C:cytoplasm"/>
    <property type="evidence" value="ECO:0007669"/>
    <property type="project" value="TreeGrafter"/>
</dbReference>
<keyword evidence="5" id="KW-1185">Reference proteome</keyword>
<accession>A0AAW0FJP3</accession>
<name>A0AAW0FJP3_9APHY</name>